<evidence type="ECO:0000313" key="2">
    <source>
        <dbReference type="Proteomes" id="UP000029121"/>
    </source>
</evidence>
<name>R0I8X8_9BRAS</name>
<organism evidence="1 2">
    <name type="scientific">Capsella rubella</name>
    <dbReference type="NCBI Taxonomy" id="81985"/>
    <lineage>
        <taxon>Eukaryota</taxon>
        <taxon>Viridiplantae</taxon>
        <taxon>Streptophyta</taxon>
        <taxon>Embryophyta</taxon>
        <taxon>Tracheophyta</taxon>
        <taxon>Spermatophyta</taxon>
        <taxon>Magnoliopsida</taxon>
        <taxon>eudicotyledons</taxon>
        <taxon>Gunneridae</taxon>
        <taxon>Pentapetalae</taxon>
        <taxon>rosids</taxon>
        <taxon>malvids</taxon>
        <taxon>Brassicales</taxon>
        <taxon>Brassicaceae</taxon>
        <taxon>Camelineae</taxon>
        <taxon>Capsella</taxon>
    </lineage>
</organism>
<proteinExistence type="predicted"/>
<keyword evidence="2" id="KW-1185">Reference proteome</keyword>
<protein>
    <submittedName>
        <fullName evidence="1">Uncharacterized protein</fullName>
    </submittedName>
</protein>
<accession>R0I8X8</accession>
<sequence length="202" mass="22681">MTYIPIPLVTEIIRRVGKKGFRYLGPFIAAGGAYTELVNTELVLKDVDLQEFFYNGELASLTSIYRPFLVRCLAHDNPTAKYVESIRLLTAFGPSQARLDLLGEAAPYSLEAWYAYGLFLICCGAYEDGVIVLQAFVNNVSHFNEALTIADRLEVLVRVKPRHNSSHMQRLLLMGVFVENGSNVLKGMVTLCSYSMLRMFNI</sequence>
<reference evidence="2" key="1">
    <citation type="journal article" date="2013" name="Nat. Genet.">
        <title>The Capsella rubella genome and the genomic consequences of rapid mating system evolution.</title>
        <authorList>
            <person name="Slotte T."/>
            <person name="Hazzouri K.M."/>
            <person name="Agren J.A."/>
            <person name="Koenig D."/>
            <person name="Maumus F."/>
            <person name="Guo Y.L."/>
            <person name="Steige K."/>
            <person name="Platts A.E."/>
            <person name="Escobar J.S."/>
            <person name="Newman L.K."/>
            <person name="Wang W."/>
            <person name="Mandakova T."/>
            <person name="Vello E."/>
            <person name="Smith L.M."/>
            <person name="Henz S.R."/>
            <person name="Steffen J."/>
            <person name="Takuno S."/>
            <person name="Brandvain Y."/>
            <person name="Coop G."/>
            <person name="Andolfatto P."/>
            <person name="Hu T.T."/>
            <person name="Blanchette M."/>
            <person name="Clark R.M."/>
            <person name="Quesneville H."/>
            <person name="Nordborg M."/>
            <person name="Gaut B.S."/>
            <person name="Lysak M.A."/>
            <person name="Jenkins J."/>
            <person name="Grimwood J."/>
            <person name="Chapman J."/>
            <person name="Prochnik S."/>
            <person name="Shu S."/>
            <person name="Rokhsar D."/>
            <person name="Schmutz J."/>
            <person name="Weigel D."/>
            <person name="Wright S.I."/>
        </authorList>
    </citation>
    <scope>NUCLEOTIDE SEQUENCE [LARGE SCALE GENOMIC DNA]</scope>
    <source>
        <strain evidence="2">cv. Monte Gargano</strain>
    </source>
</reference>
<dbReference type="EMBL" id="KB870807">
    <property type="protein sequence ID" value="EOA32958.1"/>
    <property type="molecule type" value="Genomic_DNA"/>
</dbReference>
<evidence type="ECO:0000313" key="1">
    <source>
        <dbReference type="EMBL" id="EOA32958.1"/>
    </source>
</evidence>
<dbReference type="Proteomes" id="UP000029121">
    <property type="component" value="Unassembled WGS sequence"/>
</dbReference>
<gene>
    <name evidence="1" type="ORF">CARUB_v10016288mg</name>
</gene>
<dbReference type="AlphaFoldDB" id="R0I8X8"/>